<feature type="region of interest" description="Disordered" evidence="1">
    <location>
        <begin position="69"/>
        <end position="139"/>
    </location>
</feature>
<keyword evidence="2" id="KW-0812">Transmembrane</keyword>
<keyword evidence="2" id="KW-0472">Membrane</keyword>
<protein>
    <submittedName>
        <fullName evidence="3">Uncharacterized protein</fullName>
    </submittedName>
</protein>
<keyword evidence="4" id="KW-1185">Reference proteome</keyword>
<keyword evidence="2" id="KW-1133">Transmembrane helix</keyword>
<evidence type="ECO:0000313" key="4">
    <source>
        <dbReference type="Proteomes" id="UP000198734"/>
    </source>
</evidence>
<feature type="transmembrane region" description="Helical" evidence="2">
    <location>
        <begin position="6"/>
        <end position="24"/>
    </location>
</feature>
<dbReference type="Proteomes" id="UP000198734">
    <property type="component" value="Unassembled WGS sequence"/>
</dbReference>
<gene>
    <name evidence="3" type="ORF">SAMN05421670_2394</name>
</gene>
<evidence type="ECO:0000313" key="3">
    <source>
        <dbReference type="EMBL" id="SFQ51457.1"/>
    </source>
</evidence>
<dbReference type="OrthoDB" id="2452361at2"/>
<sequence>MKKFKIFLIVALVVILVGGGYLLYMFKFKEYDVADEEVTEIVSEPYKVELPDGSTILIDENGEIIEETTEGNKITTSSANTNSNGGTTNGSTNSSNGQTSDQSTGSSGNTNNSSSNNTSSGNNKNTGSNAGNNNTNAPTTVASIKDKYRPSFEGLEAQADSKINALIGRAMSEYSTNKANGEGVDFGYFYNKYMSAANGLEANTDTIFNAVIGAVEKDLAANGYDKSYAQSFRDEYEATKKARRDSILSKALNR</sequence>
<reference evidence="4" key="1">
    <citation type="submission" date="2016-10" db="EMBL/GenBank/DDBJ databases">
        <authorList>
            <person name="Varghese N."/>
            <person name="Submissions S."/>
        </authorList>
    </citation>
    <scope>NUCLEOTIDE SEQUENCE [LARGE SCALE GENOMIC DNA]</scope>
    <source>
        <strain evidence="4">DSM 11706</strain>
    </source>
</reference>
<evidence type="ECO:0000256" key="1">
    <source>
        <dbReference type="SAM" id="MobiDB-lite"/>
    </source>
</evidence>
<organism evidence="3 4">
    <name type="scientific">Psychrobacillus psychrotolerans</name>
    <dbReference type="NCBI Taxonomy" id="126156"/>
    <lineage>
        <taxon>Bacteria</taxon>
        <taxon>Bacillati</taxon>
        <taxon>Bacillota</taxon>
        <taxon>Bacilli</taxon>
        <taxon>Bacillales</taxon>
        <taxon>Bacillaceae</taxon>
        <taxon>Psychrobacillus</taxon>
    </lineage>
</organism>
<evidence type="ECO:0000256" key="2">
    <source>
        <dbReference type="SAM" id="Phobius"/>
    </source>
</evidence>
<accession>A0A1I5Z5R6</accession>
<proteinExistence type="predicted"/>
<name>A0A1I5Z5R6_9BACI</name>
<dbReference type="STRING" id="126156.SAMN05421670_2394"/>
<dbReference type="AlphaFoldDB" id="A0A1I5Z5R6"/>
<dbReference type="RefSeq" id="WP_093537129.1">
    <property type="nucleotide sequence ID" value="NZ_FOXU01000004.1"/>
</dbReference>
<dbReference type="EMBL" id="FOXU01000004">
    <property type="protein sequence ID" value="SFQ51457.1"/>
    <property type="molecule type" value="Genomic_DNA"/>
</dbReference>
<feature type="compositionally biased region" description="Low complexity" evidence="1">
    <location>
        <begin position="71"/>
        <end position="136"/>
    </location>
</feature>